<dbReference type="PANTHER" id="PTHR37736:SF1">
    <property type="entry name" value="GLYCINE-RICH PROTEIN"/>
    <property type="match status" value="1"/>
</dbReference>
<sequence>MADIEGKIQMSDHLVDDLATTKADVVHNLLFEPNNSLPKNHSHRNFQRNSSEFNSSIRFSVEYESINLTSQIMIHREFNSNKTFIENNDFLRNKFDEAALTSQFAVEEIQVLQKDKSQIGQQPTRDNNMTMVEDLLKVIYFCSLLHDGDGDAMRVEKAKRNRKYCLEAVDVFKEDLDIICKLTDLIISSIDESTVSHKQALDCCVVRANLWLERSDSRVTLNIGKIVGNNGENLRTYYVNSYRIYVERGKEFMSSEVKVQFPKIIVTELMSSDTSLKAWVKIKDHIYEKQNLKTSAFKDQSVQETALELVGLG</sequence>
<accession>A0AAE1QS32</accession>
<dbReference type="Proteomes" id="UP001291623">
    <property type="component" value="Unassembled WGS sequence"/>
</dbReference>
<gene>
    <name evidence="1" type="ORF">RND71_043052</name>
</gene>
<reference evidence="1" key="1">
    <citation type="submission" date="2023-12" db="EMBL/GenBank/DDBJ databases">
        <title>Genome assembly of Anisodus tanguticus.</title>
        <authorList>
            <person name="Wang Y.-J."/>
        </authorList>
    </citation>
    <scope>NUCLEOTIDE SEQUENCE</scope>
    <source>
        <strain evidence="1">KB-2021</strain>
        <tissue evidence="1">Leaf</tissue>
    </source>
</reference>
<protein>
    <submittedName>
        <fullName evidence="1">Uncharacterized protein</fullName>
    </submittedName>
</protein>
<name>A0AAE1QS32_9SOLA</name>
<dbReference type="EMBL" id="JAVYJV010000024">
    <property type="protein sequence ID" value="KAK4338565.1"/>
    <property type="molecule type" value="Genomic_DNA"/>
</dbReference>
<dbReference type="AlphaFoldDB" id="A0AAE1QS32"/>
<evidence type="ECO:0000313" key="2">
    <source>
        <dbReference type="Proteomes" id="UP001291623"/>
    </source>
</evidence>
<organism evidence="1 2">
    <name type="scientific">Anisodus tanguticus</name>
    <dbReference type="NCBI Taxonomy" id="243964"/>
    <lineage>
        <taxon>Eukaryota</taxon>
        <taxon>Viridiplantae</taxon>
        <taxon>Streptophyta</taxon>
        <taxon>Embryophyta</taxon>
        <taxon>Tracheophyta</taxon>
        <taxon>Spermatophyta</taxon>
        <taxon>Magnoliopsida</taxon>
        <taxon>eudicotyledons</taxon>
        <taxon>Gunneridae</taxon>
        <taxon>Pentapetalae</taxon>
        <taxon>asterids</taxon>
        <taxon>lamiids</taxon>
        <taxon>Solanales</taxon>
        <taxon>Solanaceae</taxon>
        <taxon>Solanoideae</taxon>
        <taxon>Hyoscyameae</taxon>
        <taxon>Anisodus</taxon>
    </lineage>
</organism>
<proteinExistence type="predicted"/>
<comment type="caution">
    <text evidence="1">The sequence shown here is derived from an EMBL/GenBank/DDBJ whole genome shotgun (WGS) entry which is preliminary data.</text>
</comment>
<evidence type="ECO:0000313" key="1">
    <source>
        <dbReference type="EMBL" id="KAK4338565.1"/>
    </source>
</evidence>
<dbReference type="PANTHER" id="PTHR37736">
    <property type="entry name" value="GLYCINE-RICH PROTEIN"/>
    <property type="match status" value="1"/>
</dbReference>
<keyword evidence="2" id="KW-1185">Reference proteome</keyword>